<keyword evidence="3" id="KW-1185">Reference proteome</keyword>
<reference evidence="2 3" key="1">
    <citation type="submission" date="2020-07" db="EMBL/GenBank/DDBJ databases">
        <title>Sequencing the genomes of 1000 actinobacteria strains.</title>
        <authorList>
            <person name="Klenk H.-P."/>
        </authorList>
    </citation>
    <scope>NUCLEOTIDE SEQUENCE [LARGE SCALE GENOMIC DNA]</scope>
    <source>
        <strain evidence="2 3">DSM 15475</strain>
    </source>
</reference>
<comment type="caution">
    <text evidence="2">The sequence shown here is derived from an EMBL/GenBank/DDBJ whole genome shotgun (WGS) entry which is preliminary data.</text>
</comment>
<gene>
    <name evidence="2" type="ORF">HNR09_002949</name>
</gene>
<dbReference type="AlphaFoldDB" id="A0A7Z0GPJ6"/>
<dbReference type="RefSeq" id="WP_179542741.1">
    <property type="nucleotide sequence ID" value="NZ_BAAALL010000007.1"/>
</dbReference>
<evidence type="ECO:0000259" key="1">
    <source>
        <dbReference type="Pfam" id="PF00497"/>
    </source>
</evidence>
<dbReference type="Gene3D" id="3.40.190.10">
    <property type="entry name" value="Periplasmic binding protein-like II"/>
    <property type="match status" value="1"/>
</dbReference>
<dbReference type="InterPro" id="IPR001638">
    <property type="entry name" value="Solute-binding_3/MltF_N"/>
</dbReference>
<dbReference type="PROSITE" id="PS51257">
    <property type="entry name" value="PROKAR_LIPOPROTEIN"/>
    <property type="match status" value="1"/>
</dbReference>
<dbReference type="EMBL" id="JACCFY010000001">
    <property type="protein sequence ID" value="NYJ79538.1"/>
    <property type="molecule type" value="Genomic_DNA"/>
</dbReference>
<proteinExistence type="predicted"/>
<feature type="domain" description="Solute-binding protein family 3/N-terminal" evidence="1">
    <location>
        <begin position="51"/>
        <end position="127"/>
    </location>
</feature>
<evidence type="ECO:0000313" key="3">
    <source>
        <dbReference type="Proteomes" id="UP000535437"/>
    </source>
</evidence>
<dbReference type="Proteomes" id="UP000535437">
    <property type="component" value="Unassembled WGS sequence"/>
</dbReference>
<dbReference type="Pfam" id="PF00497">
    <property type="entry name" value="SBP_bac_3"/>
    <property type="match status" value="1"/>
</dbReference>
<name>A0A7Z0GPJ6_9MICC</name>
<accession>A0A7Z0GPJ6</accession>
<organism evidence="2 3">
    <name type="scientific">Nesterenkonia xinjiangensis</name>
    <dbReference type="NCBI Taxonomy" id="225327"/>
    <lineage>
        <taxon>Bacteria</taxon>
        <taxon>Bacillati</taxon>
        <taxon>Actinomycetota</taxon>
        <taxon>Actinomycetes</taxon>
        <taxon>Micrococcales</taxon>
        <taxon>Micrococcaceae</taxon>
        <taxon>Nesterenkonia</taxon>
    </lineage>
</organism>
<sequence>MVRIPRPDAATGAIACLLGVSVILSGCGIPRDPEQSLEAARGAELSAGAVHNPPWVSVEDGERPSGPEVDLIEEYAERIGAQVAWSTGSESGLVGRLHDRQLDVVIGGFDEHTVWDHHAAVTRPYEVPPEGPGRVVLVELGENALLHDLESHFITRDDS</sequence>
<evidence type="ECO:0000313" key="2">
    <source>
        <dbReference type="EMBL" id="NYJ79538.1"/>
    </source>
</evidence>
<dbReference type="SUPFAM" id="SSF53850">
    <property type="entry name" value="Periplasmic binding protein-like II"/>
    <property type="match status" value="1"/>
</dbReference>
<protein>
    <recommendedName>
        <fullName evidence="1">Solute-binding protein family 3/N-terminal domain-containing protein</fullName>
    </recommendedName>
</protein>